<name>H1Y195_9SPHI</name>
<sequence>MRRQVLIFLLAMVFVGCGKKNDNESAPSSNPEKATLLFPSQNSACTITNVISTTQSNINLSTNTSNTQSVKVPQLTTTLNRSTAYSWYVVSRSSKSTIVAQSDIWKFFNPGPGTVYYAPFPADLLTPAFNGTATITNGKVTLTWQGSDPDNDISSYSVYLGTSNVNLALVANTTFTNLAVGLPTSNIRYYWKVVTVDTKGNTSDSAIYYFSAL</sequence>
<dbReference type="OrthoDB" id="789771at2"/>
<dbReference type="InterPro" id="IPR013783">
    <property type="entry name" value="Ig-like_fold"/>
</dbReference>
<dbReference type="Gene3D" id="2.60.40.10">
    <property type="entry name" value="Immunoglobulins"/>
    <property type="match status" value="1"/>
</dbReference>
<gene>
    <name evidence="1" type="ORF">Mucpa_6172</name>
</gene>
<reference evidence="1" key="1">
    <citation type="submission" date="2011-09" db="EMBL/GenBank/DDBJ databases">
        <title>The permanent draft genome of Mucilaginibacter paludis DSM 18603.</title>
        <authorList>
            <consortium name="US DOE Joint Genome Institute (JGI-PGF)"/>
            <person name="Lucas S."/>
            <person name="Han J."/>
            <person name="Lapidus A."/>
            <person name="Bruce D."/>
            <person name="Goodwin L."/>
            <person name="Pitluck S."/>
            <person name="Peters L."/>
            <person name="Kyrpides N."/>
            <person name="Mavromatis K."/>
            <person name="Ivanova N."/>
            <person name="Mikhailova N."/>
            <person name="Held B."/>
            <person name="Detter J.C."/>
            <person name="Tapia R."/>
            <person name="Han C."/>
            <person name="Land M."/>
            <person name="Hauser L."/>
            <person name="Markowitz V."/>
            <person name="Cheng J.-F."/>
            <person name="Hugenholtz P."/>
            <person name="Woyke T."/>
            <person name="Wu D."/>
            <person name="Tindall B."/>
            <person name="Brambilla E."/>
            <person name="Klenk H.-P."/>
            <person name="Eisen J.A."/>
        </authorList>
    </citation>
    <scope>NUCLEOTIDE SEQUENCE [LARGE SCALE GENOMIC DNA]</scope>
    <source>
        <strain evidence="1">DSM 18603</strain>
    </source>
</reference>
<dbReference type="STRING" id="714943.Mucpa_6172"/>
<evidence type="ECO:0000313" key="2">
    <source>
        <dbReference type="Proteomes" id="UP000002774"/>
    </source>
</evidence>
<keyword evidence="2" id="KW-1185">Reference proteome</keyword>
<proteinExistence type="predicted"/>
<dbReference type="EMBL" id="CM001403">
    <property type="protein sequence ID" value="EHQ30229.1"/>
    <property type="molecule type" value="Genomic_DNA"/>
</dbReference>
<dbReference type="PROSITE" id="PS51257">
    <property type="entry name" value="PROKAR_LIPOPROTEIN"/>
    <property type="match status" value="1"/>
</dbReference>
<dbReference type="Proteomes" id="UP000002774">
    <property type="component" value="Chromosome"/>
</dbReference>
<dbReference type="eggNOG" id="COG4733">
    <property type="taxonomic scope" value="Bacteria"/>
</dbReference>
<dbReference type="HOGENOM" id="CLU_103348_0_0_10"/>
<organism evidence="1 2">
    <name type="scientific">Mucilaginibacter paludis DSM 18603</name>
    <dbReference type="NCBI Taxonomy" id="714943"/>
    <lineage>
        <taxon>Bacteria</taxon>
        <taxon>Pseudomonadati</taxon>
        <taxon>Bacteroidota</taxon>
        <taxon>Sphingobacteriia</taxon>
        <taxon>Sphingobacteriales</taxon>
        <taxon>Sphingobacteriaceae</taxon>
        <taxon>Mucilaginibacter</taxon>
    </lineage>
</organism>
<evidence type="ECO:0008006" key="3">
    <source>
        <dbReference type="Google" id="ProtNLM"/>
    </source>
</evidence>
<accession>H1Y195</accession>
<dbReference type="AlphaFoldDB" id="H1Y195"/>
<evidence type="ECO:0000313" key="1">
    <source>
        <dbReference type="EMBL" id="EHQ30229.1"/>
    </source>
</evidence>
<protein>
    <recommendedName>
        <fullName evidence="3">Fibronectin type-III domain-containing protein</fullName>
    </recommendedName>
</protein>
<dbReference type="RefSeq" id="WP_008511804.1">
    <property type="nucleotide sequence ID" value="NZ_CM001403.1"/>
</dbReference>